<dbReference type="Proteomes" id="UP000594454">
    <property type="component" value="Chromosome 1"/>
</dbReference>
<comment type="similarity">
    <text evidence="2 4">Belongs to the AB hydrolase superfamily. Lipase family.</text>
</comment>
<dbReference type="AlphaFoldDB" id="A0A7R8YPF1"/>
<evidence type="ECO:0000256" key="2">
    <source>
        <dbReference type="ARBA" id="ARBA00010701"/>
    </source>
</evidence>
<dbReference type="Gene3D" id="3.40.50.1820">
    <property type="entry name" value="alpha/beta hydrolase"/>
    <property type="match status" value="1"/>
</dbReference>
<comment type="subcellular location">
    <subcellularLocation>
        <location evidence="1">Secreted</location>
    </subcellularLocation>
</comment>
<evidence type="ECO:0000259" key="6">
    <source>
        <dbReference type="Pfam" id="PF00151"/>
    </source>
</evidence>
<dbReference type="GO" id="GO:0016042">
    <property type="term" value="P:lipid catabolic process"/>
    <property type="evidence" value="ECO:0007669"/>
    <property type="project" value="TreeGrafter"/>
</dbReference>
<reference evidence="7 8" key="1">
    <citation type="submission" date="2020-11" db="EMBL/GenBank/DDBJ databases">
        <authorList>
            <person name="Wallbank WR R."/>
            <person name="Pardo Diaz C."/>
            <person name="Kozak K."/>
            <person name="Martin S."/>
            <person name="Jiggins C."/>
            <person name="Moest M."/>
            <person name="Warren A I."/>
            <person name="Generalovic N T."/>
            <person name="Byers J.R.P. K."/>
            <person name="Montejo-Kovacevich G."/>
            <person name="Yen C E."/>
        </authorList>
    </citation>
    <scope>NUCLEOTIDE SEQUENCE [LARGE SCALE GENOMIC DNA]</scope>
</reference>
<dbReference type="EMBL" id="LR899009">
    <property type="protein sequence ID" value="CAD7079410.1"/>
    <property type="molecule type" value="Genomic_DNA"/>
</dbReference>
<dbReference type="GO" id="GO:0016298">
    <property type="term" value="F:lipase activity"/>
    <property type="evidence" value="ECO:0007669"/>
    <property type="project" value="InterPro"/>
</dbReference>
<keyword evidence="8" id="KW-1185">Reference proteome</keyword>
<evidence type="ECO:0000256" key="3">
    <source>
        <dbReference type="ARBA" id="ARBA00022525"/>
    </source>
</evidence>
<dbReference type="OrthoDB" id="199913at2759"/>
<keyword evidence="3" id="KW-0964">Secreted</keyword>
<accession>A0A7R8YPF1</accession>
<dbReference type="GO" id="GO:0005615">
    <property type="term" value="C:extracellular space"/>
    <property type="evidence" value="ECO:0007669"/>
    <property type="project" value="TreeGrafter"/>
</dbReference>
<name>A0A7R8YPF1_HERIL</name>
<dbReference type="InParanoid" id="A0A7R8YPF1"/>
<protein>
    <recommendedName>
        <fullName evidence="6">Lipase domain-containing protein</fullName>
    </recommendedName>
</protein>
<dbReference type="PANTHER" id="PTHR11610:SF37">
    <property type="entry name" value="GH01208P"/>
    <property type="match status" value="1"/>
</dbReference>
<feature type="domain" description="Lipase" evidence="6">
    <location>
        <begin position="1"/>
        <end position="249"/>
    </location>
</feature>
<feature type="region of interest" description="Disordered" evidence="5">
    <location>
        <begin position="249"/>
        <end position="270"/>
    </location>
</feature>
<dbReference type="Pfam" id="PF00151">
    <property type="entry name" value="Lipase"/>
    <property type="match status" value="1"/>
</dbReference>
<evidence type="ECO:0000313" key="7">
    <source>
        <dbReference type="EMBL" id="CAD7079410.1"/>
    </source>
</evidence>
<dbReference type="InterPro" id="IPR000734">
    <property type="entry name" value="TAG_lipase"/>
</dbReference>
<sequence length="270" mass="30656">MYMHGYTEGSEVQSVHVSIEAFLKRREHNIILLEWSELASGNYFVDAVPNADMIGILAADRLLKMFKNGLDVEKFHLLGHSVGGQAIGKIGREVIALSNGKVKLPRITSLDPAFPKYYRDLHITPISYRDAEFVDIIHTDSWLYGSPLSAGTVDFWPNGGKSLQPGCPRRQYKQLTQNDLCSHRRSWILYAESVIDEVPKKFLAVKAKSWDDFKKGRTEPLESYAVMGYNCPTNLTGNYYLQTNEASPYARGEDGTKYTKVKPKPRDWFK</sequence>
<dbReference type="SUPFAM" id="SSF53474">
    <property type="entry name" value="alpha/beta-Hydrolases"/>
    <property type="match status" value="1"/>
</dbReference>
<dbReference type="PANTHER" id="PTHR11610">
    <property type="entry name" value="LIPASE"/>
    <property type="match status" value="1"/>
</dbReference>
<dbReference type="PRINTS" id="PR00821">
    <property type="entry name" value="TAGLIPASE"/>
</dbReference>
<evidence type="ECO:0000256" key="1">
    <source>
        <dbReference type="ARBA" id="ARBA00004613"/>
    </source>
</evidence>
<evidence type="ECO:0000256" key="4">
    <source>
        <dbReference type="RuleBase" id="RU004262"/>
    </source>
</evidence>
<gene>
    <name evidence="7" type="ORF">HERILL_LOCUS2628</name>
</gene>
<organism evidence="7 8">
    <name type="scientific">Hermetia illucens</name>
    <name type="common">Black soldier fly</name>
    <dbReference type="NCBI Taxonomy" id="343691"/>
    <lineage>
        <taxon>Eukaryota</taxon>
        <taxon>Metazoa</taxon>
        <taxon>Ecdysozoa</taxon>
        <taxon>Arthropoda</taxon>
        <taxon>Hexapoda</taxon>
        <taxon>Insecta</taxon>
        <taxon>Pterygota</taxon>
        <taxon>Neoptera</taxon>
        <taxon>Endopterygota</taxon>
        <taxon>Diptera</taxon>
        <taxon>Brachycera</taxon>
        <taxon>Stratiomyomorpha</taxon>
        <taxon>Stratiomyidae</taxon>
        <taxon>Hermetiinae</taxon>
        <taxon>Hermetia</taxon>
    </lineage>
</organism>
<dbReference type="InterPro" id="IPR029058">
    <property type="entry name" value="AB_hydrolase_fold"/>
</dbReference>
<dbReference type="InterPro" id="IPR013818">
    <property type="entry name" value="Lipase"/>
</dbReference>
<proteinExistence type="inferred from homology"/>
<dbReference type="GO" id="GO:0017171">
    <property type="term" value="F:serine hydrolase activity"/>
    <property type="evidence" value="ECO:0007669"/>
    <property type="project" value="TreeGrafter"/>
</dbReference>
<evidence type="ECO:0000313" key="8">
    <source>
        <dbReference type="Proteomes" id="UP000594454"/>
    </source>
</evidence>
<evidence type="ECO:0000256" key="5">
    <source>
        <dbReference type="SAM" id="MobiDB-lite"/>
    </source>
</evidence>